<dbReference type="EMBL" id="JXTC01000396">
    <property type="protein sequence ID" value="PON57517.1"/>
    <property type="molecule type" value="Genomic_DNA"/>
</dbReference>
<evidence type="ECO:0000313" key="1">
    <source>
        <dbReference type="EMBL" id="PON57517.1"/>
    </source>
</evidence>
<protein>
    <submittedName>
        <fullName evidence="1">Uncharacterized protein</fullName>
    </submittedName>
</protein>
<evidence type="ECO:0000313" key="2">
    <source>
        <dbReference type="Proteomes" id="UP000237000"/>
    </source>
</evidence>
<dbReference type="AlphaFoldDB" id="A0A2P5C902"/>
<accession>A0A2P5C902</accession>
<dbReference type="Proteomes" id="UP000237000">
    <property type="component" value="Unassembled WGS sequence"/>
</dbReference>
<reference evidence="2" key="1">
    <citation type="submission" date="2016-06" db="EMBL/GenBank/DDBJ databases">
        <title>Parallel loss of symbiosis genes in relatives of nitrogen-fixing non-legume Parasponia.</title>
        <authorList>
            <person name="Van Velzen R."/>
            <person name="Holmer R."/>
            <person name="Bu F."/>
            <person name="Rutten L."/>
            <person name="Van Zeijl A."/>
            <person name="Liu W."/>
            <person name="Santuari L."/>
            <person name="Cao Q."/>
            <person name="Sharma T."/>
            <person name="Shen D."/>
            <person name="Roswanjaya Y."/>
            <person name="Wardhani T."/>
            <person name="Kalhor M.S."/>
            <person name="Jansen J."/>
            <person name="Van den Hoogen J."/>
            <person name="Gungor B."/>
            <person name="Hartog M."/>
            <person name="Hontelez J."/>
            <person name="Verver J."/>
            <person name="Yang W.-C."/>
            <person name="Schijlen E."/>
            <person name="Repin R."/>
            <person name="Schilthuizen M."/>
            <person name="Schranz E."/>
            <person name="Heidstra R."/>
            <person name="Miyata K."/>
            <person name="Fedorova E."/>
            <person name="Kohlen W."/>
            <person name="Bisseling T."/>
            <person name="Smit S."/>
            <person name="Geurts R."/>
        </authorList>
    </citation>
    <scope>NUCLEOTIDE SEQUENCE [LARGE SCALE GENOMIC DNA]</scope>
    <source>
        <strain evidence="2">cv. RG33-2</strain>
    </source>
</reference>
<gene>
    <name evidence="1" type="ORF">TorRG33x02_293550</name>
</gene>
<name>A0A2P5C902_TREOI</name>
<sequence length="105" mass="11482">MVPRLLRGKRAPPCRGFLPSLFKSQKPSDEYCSPSALLARGRRTDLLSLIANDIATSSRKGVEVVTSHDDFKHPLAKSISIAGKSEVPNLLALVFNRLSALIKLQ</sequence>
<comment type="caution">
    <text evidence="1">The sequence shown here is derived from an EMBL/GenBank/DDBJ whole genome shotgun (WGS) entry which is preliminary data.</text>
</comment>
<organism evidence="1 2">
    <name type="scientific">Trema orientale</name>
    <name type="common">Charcoal tree</name>
    <name type="synonym">Celtis orientalis</name>
    <dbReference type="NCBI Taxonomy" id="63057"/>
    <lineage>
        <taxon>Eukaryota</taxon>
        <taxon>Viridiplantae</taxon>
        <taxon>Streptophyta</taxon>
        <taxon>Embryophyta</taxon>
        <taxon>Tracheophyta</taxon>
        <taxon>Spermatophyta</taxon>
        <taxon>Magnoliopsida</taxon>
        <taxon>eudicotyledons</taxon>
        <taxon>Gunneridae</taxon>
        <taxon>Pentapetalae</taxon>
        <taxon>rosids</taxon>
        <taxon>fabids</taxon>
        <taxon>Rosales</taxon>
        <taxon>Cannabaceae</taxon>
        <taxon>Trema</taxon>
    </lineage>
</organism>
<proteinExistence type="predicted"/>
<dbReference type="InParanoid" id="A0A2P5C902"/>
<keyword evidence="2" id="KW-1185">Reference proteome</keyword>